<keyword evidence="3" id="KW-0479">Metal-binding</keyword>
<comment type="similarity">
    <text evidence="2">Belongs to the zinc-containing alcohol dehydrogenase family.</text>
</comment>
<evidence type="ECO:0000256" key="4">
    <source>
        <dbReference type="ARBA" id="ARBA00022833"/>
    </source>
</evidence>
<dbReference type="InterPro" id="IPR036291">
    <property type="entry name" value="NAD(P)-bd_dom_sf"/>
</dbReference>
<evidence type="ECO:0000256" key="5">
    <source>
        <dbReference type="ARBA" id="ARBA00023002"/>
    </source>
</evidence>
<evidence type="ECO:0000256" key="3">
    <source>
        <dbReference type="ARBA" id="ARBA00022723"/>
    </source>
</evidence>
<protein>
    <recommendedName>
        <fullName evidence="6">Alcohol dehydrogenase-like C-terminal domain-containing protein</fullName>
    </recommendedName>
</protein>
<organism evidence="7 8">
    <name type="scientific">Kocuria aegyptia</name>
    <dbReference type="NCBI Taxonomy" id="330943"/>
    <lineage>
        <taxon>Bacteria</taxon>
        <taxon>Bacillati</taxon>
        <taxon>Actinomycetota</taxon>
        <taxon>Actinomycetes</taxon>
        <taxon>Micrococcales</taxon>
        <taxon>Micrococcaceae</taxon>
        <taxon>Kocuria</taxon>
    </lineage>
</organism>
<dbReference type="CDD" id="cd08255">
    <property type="entry name" value="2-desacetyl-2-hydroxyethyl_bacteriochlorophyllide_like"/>
    <property type="match status" value="1"/>
</dbReference>
<gene>
    <name evidence="7" type="ORF">GCM10009767_16870</name>
</gene>
<comment type="cofactor">
    <cofactor evidence="1">
        <name>Zn(2+)</name>
        <dbReference type="ChEBI" id="CHEBI:29105"/>
    </cofactor>
</comment>
<dbReference type="Gene3D" id="3.40.50.720">
    <property type="entry name" value="NAD(P)-binding Rossmann-like Domain"/>
    <property type="match status" value="1"/>
</dbReference>
<sequence>MSARRRNLVVPARGRIEIAEEELLEVPEGGLLLETLVTGLSTGTELAFVKGDHPGLHSRQDTELGLFRPGVPAQGYPVRRLGYMEVARVAESRTPAFGVGDVLATAYGHATAHVADPLGEHLVPLPAALDPMLGVFVAHFGPICANGLLHAAADAGPVRGLGDGVAGRLVLVTGAGPVGLVTGLFASALGAREVAVADADPRRRAVAERLGFLPLDLDDDPGRVLKTRWRHGPGEHGADVVFQCRGKPGALHTALRAVRPQGTVIDLAFYTEGADAVRLGEEFHHNGLSLRCAQIGRVPRGLAHTWDRARLSAETIRLLGAHAGEFREHLISDVVGFDDAPALMHDVAGRRRHVLTAVFAMHGHV</sequence>
<proteinExistence type="inferred from homology"/>
<dbReference type="EMBL" id="BAAAOA010000017">
    <property type="protein sequence ID" value="GAA1758229.1"/>
    <property type="molecule type" value="Genomic_DNA"/>
</dbReference>
<dbReference type="Proteomes" id="UP001501204">
    <property type="component" value="Unassembled WGS sequence"/>
</dbReference>
<dbReference type="PANTHER" id="PTHR43350:SF19">
    <property type="entry name" value="D-GULOSIDE 3-DEHYDROGENASE"/>
    <property type="match status" value="1"/>
</dbReference>
<dbReference type="InterPro" id="IPR011032">
    <property type="entry name" value="GroES-like_sf"/>
</dbReference>
<feature type="domain" description="Alcohol dehydrogenase-like C-terminal" evidence="6">
    <location>
        <begin position="177"/>
        <end position="281"/>
    </location>
</feature>
<evidence type="ECO:0000313" key="7">
    <source>
        <dbReference type="EMBL" id="GAA1758229.1"/>
    </source>
</evidence>
<dbReference type="RefSeq" id="WP_344121530.1">
    <property type="nucleotide sequence ID" value="NZ_BAAAOA010000017.1"/>
</dbReference>
<dbReference type="SUPFAM" id="SSF51735">
    <property type="entry name" value="NAD(P)-binding Rossmann-fold domains"/>
    <property type="match status" value="1"/>
</dbReference>
<keyword evidence="5" id="KW-0560">Oxidoreductase</keyword>
<dbReference type="InterPro" id="IPR013149">
    <property type="entry name" value="ADH-like_C"/>
</dbReference>
<accession>A0ABN2KLT7</accession>
<evidence type="ECO:0000259" key="6">
    <source>
        <dbReference type="Pfam" id="PF00107"/>
    </source>
</evidence>
<evidence type="ECO:0000313" key="8">
    <source>
        <dbReference type="Proteomes" id="UP001501204"/>
    </source>
</evidence>
<dbReference type="PANTHER" id="PTHR43350">
    <property type="entry name" value="NAD-DEPENDENT ALCOHOL DEHYDROGENASE"/>
    <property type="match status" value="1"/>
</dbReference>
<dbReference type="SUPFAM" id="SSF50129">
    <property type="entry name" value="GroES-like"/>
    <property type="match status" value="1"/>
</dbReference>
<reference evidence="7 8" key="1">
    <citation type="journal article" date="2019" name="Int. J. Syst. Evol. Microbiol.">
        <title>The Global Catalogue of Microorganisms (GCM) 10K type strain sequencing project: providing services to taxonomists for standard genome sequencing and annotation.</title>
        <authorList>
            <consortium name="The Broad Institute Genomics Platform"/>
            <consortium name="The Broad Institute Genome Sequencing Center for Infectious Disease"/>
            <person name="Wu L."/>
            <person name="Ma J."/>
        </authorList>
    </citation>
    <scope>NUCLEOTIDE SEQUENCE [LARGE SCALE GENOMIC DNA]</scope>
    <source>
        <strain evidence="7 8">JCM 14735</strain>
    </source>
</reference>
<keyword evidence="4" id="KW-0862">Zinc</keyword>
<dbReference type="Gene3D" id="3.90.180.10">
    <property type="entry name" value="Medium-chain alcohol dehydrogenases, catalytic domain"/>
    <property type="match status" value="1"/>
</dbReference>
<evidence type="ECO:0000256" key="2">
    <source>
        <dbReference type="ARBA" id="ARBA00008072"/>
    </source>
</evidence>
<dbReference type="Pfam" id="PF00107">
    <property type="entry name" value="ADH_zinc_N"/>
    <property type="match status" value="1"/>
</dbReference>
<name>A0ABN2KLT7_9MICC</name>
<keyword evidence="8" id="KW-1185">Reference proteome</keyword>
<evidence type="ECO:0000256" key="1">
    <source>
        <dbReference type="ARBA" id="ARBA00001947"/>
    </source>
</evidence>
<comment type="caution">
    <text evidence="7">The sequence shown here is derived from an EMBL/GenBank/DDBJ whole genome shotgun (WGS) entry which is preliminary data.</text>
</comment>